<protein>
    <submittedName>
        <fullName evidence="2">Uncharacterized protein</fullName>
    </submittedName>
</protein>
<evidence type="ECO:0000313" key="2">
    <source>
        <dbReference type="EMBL" id="NEU05693.1"/>
    </source>
</evidence>
<organism evidence="2 3">
    <name type="scientific">Clostridium senegalense</name>
    <dbReference type="NCBI Taxonomy" id="1465809"/>
    <lineage>
        <taxon>Bacteria</taxon>
        <taxon>Bacillati</taxon>
        <taxon>Bacillota</taxon>
        <taxon>Clostridia</taxon>
        <taxon>Eubacteriales</taxon>
        <taxon>Clostridiaceae</taxon>
        <taxon>Clostridium</taxon>
    </lineage>
</organism>
<proteinExistence type="predicted"/>
<dbReference type="EMBL" id="JAAGPU010000024">
    <property type="protein sequence ID" value="NEU05693.1"/>
    <property type="molecule type" value="Genomic_DNA"/>
</dbReference>
<feature type="compositionally biased region" description="Polar residues" evidence="1">
    <location>
        <begin position="22"/>
        <end position="39"/>
    </location>
</feature>
<reference evidence="2 3" key="1">
    <citation type="submission" date="2020-02" db="EMBL/GenBank/DDBJ databases">
        <title>Genome assembly of a novel Clostridium senegalense strain.</title>
        <authorList>
            <person name="Gupta T.B."/>
            <person name="Jauregui R."/>
            <person name="Maclean P."/>
            <person name="Nawarathana A."/>
            <person name="Brightwell G."/>
        </authorList>
    </citation>
    <scope>NUCLEOTIDE SEQUENCE [LARGE SCALE GENOMIC DNA]</scope>
    <source>
        <strain evidence="2 3">AGRFS4</strain>
    </source>
</reference>
<dbReference type="Proteomes" id="UP000481872">
    <property type="component" value="Unassembled WGS sequence"/>
</dbReference>
<dbReference type="AlphaFoldDB" id="A0A6M0H6S0"/>
<name>A0A6M0H6S0_9CLOT</name>
<evidence type="ECO:0000256" key="1">
    <source>
        <dbReference type="SAM" id="MobiDB-lite"/>
    </source>
</evidence>
<accession>A0A6M0H6S0</accession>
<evidence type="ECO:0000313" key="3">
    <source>
        <dbReference type="Proteomes" id="UP000481872"/>
    </source>
</evidence>
<dbReference type="RefSeq" id="WP_010297770.1">
    <property type="nucleotide sequence ID" value="NZ_CABKRL010000005.1"/>
</dbReference>
<sequence>MKKIFTEEDLKNAYNLGKQQGALESNNLNNSSRTDEFSSQLPMDNSIVKSVETDSLIRLR</sequence>
<keyword evidence="3" id="KW-1185">Reference proteome</keyword>
<gene>
    <name evidence="2" type="ORF">G3M99_12715</name>
</gene>
<feature type="region of interest" description="Disordered" evidence="1">
    <location>
        <begin position="17"/>
        <end position="39"/>
    </location>
</feature>
<comment type="caution">
    <text evidence="2">The sequence shown here is derived from an EMBL/GenBank/DDBJ whole genome shotgun (WGS) entry which is preliminary data.</text>
</comment>